<reference evidence="3" key="1">
    <citation type="submission" date="2019-03" db="EMBL/GenBank/DDBJ databases">
        <title>Lake Tanganyika Metagenome-Assembled Genomes (MAGs).</title>
        <authorList>
            <person name="Tran P."/>
        </authorList>
    </citation>
    <scope>NUCLEOTIDE SEQUENCE</scope>
    <source>
        <strain evidence="3">M_DeepCast_400m_m2_100</strain>
    </source>
</reference>
<dbReference type="InterPro" id="IPR018580">
    <property type="entry name" value="Uncharacterised_YfhO"/>
</dbReference>
<feature type="transmembrane region" description="Helical" evidence="2">
    <location>
        <begin position="339"/>
        <end position="358"/>
    </location>
</feature>
<feature type="transmembrane region" description="Helical" evidence="2">
    <location>
        <begin position="814"/>
        <end position="834"/>
    </location>
</feature>
<keyword evidence="2" id="KW-0812">Transmembrane</keyword>
<dbReference type="EMBL" id="VGIY01000350">
    <property type="protein sequence ID" value="MBM3318416.1"/>
    <property type="molecule type" value="Genomic_DNA"/>
</dbReference>
<feature type="transmembrane region" description="Helical" evidence="2">
    <location>
        <begin position="126"/>
        <end position="145"/>
    </location>
</feature>
<evidence type="ECO:0000313" key="3">
    <source>
        <dbReference type="EMBL" id="MBM3318416.1"/>
    </source>
</evidence>
<dbReference type="PANTHER" id="PTHR38454:SF1">
    <property type="entry name" value="INTEGRAL MEMBRANE PROTEIN"/>
    <property type="match status" value="1"/>
</dbReference>
<feature type="region of interest" description="Disordered" evidence="1">
    <location>
        <begin position="407"/>
        <end position="428"/>
    </location>
</feature>
<gene>
    <name evidence="3" type="ORF">FJY75_11250</name>
</gene>
<feature type="transmembrane region" description="Helical" evidence="2">
    <location>
        <begin position="304"/>
        <end position="327"/>
    </location>
</feature>
<name>A0A937XDF4_UNCEI</name>
<feature type="transmembrane region" description="Helical" evidence="2">
    <location>
        <begin position="378"/>
        <end position="400"/>
    </location>
</feature>
<feature type="transmembrane region" description="Helical" evidence="2">
    <location>
        <begin position="522"/>
        <end position="543"/>
    </location>
</feature>
<feature type="transmembrane region" description="Helical" evidence="2">
    <location>
        <begin position="440"/>
        <end position="458"/>
    </location>
</feature>
<keyword evidence="2" id="KW-0472">Membrane</keyword>
<evidence type="ECO:0000313" key="4">
    <source>
        <dbReference type="Proteomes" id="UP000748308"/>
    </source>
</evidence>
<keyword evidence="2" id="KW-1133">Transmembrane helix</keyword>
<protein>
    <recommendedName>
        <fullName evidence="5">YfhO family protein</fullName>
    </recommendedName>
</protein>
<feature type="transmembrane region" description="Helical" evidence="2">
    <location>
        <begin position="101"/>
        <end position="120"/>
    </location>
</feature>
<feature type="transmembrane region" description="Helical" evidence="2">
    <location>
        <begin position="226"/>
        <end position="244"/>
    </location>
</feature>
<organism evidence="3 4">
    <name type="scientific">Eiseniibacteriota bacterium</name>
    <dbReference type="NCBI Taxonomy" id="2212470"/>
    <lineage>
        <taxon>Bacteria</taxon>
        <taxon>Candidatus Eiseniibacteriota</taxon>
    </lineage>
</organism>
<feature type="transmembrane region" description="Helical" evidence="2">
    <location>
        <begin position="196"/>
        <end position="214"/>
    </location>
</feature>
<dbReference type="AlphaFoldDB" id="A0A937XDF4"/>
<evidence type="ECO:0000256" key="1">
    <source>
        <dbReference type="SAM" id="MobiDB-lite"/>
    </source>
</evidence>
<sequence length="846" mass="91715">MTRSAPWRRHALAVAILLLLPFLFFWDMTMGGQEPVAADTQAARALGAWAQEARAELGRTPLWCPMIFGGMPSYGSFIHTPSSPLDPTARMRQLFPDSRGMRYYATLAVGALAMYLLLALRRKPPLVAAAATLLYMMTPYFLGLVSAGHSTKLQALYLAPAVFLAFDVLLARRTAAAAALLAIAVALQLWNNHPQISYYTLLLGGLYALLRILLEKPAAWRGRGLALGAGLVVVGLLLAAGLVMEPYGGVLEYTPHSIRGGGGALAEGSSQRGAGWDYATAWSYPLNEIVCFVLPGWFGWQTPVYWGSLSFTQSTHYVGLVALLLAWIGLRRASGRGRWIPVVLIGVTLLVGFGRNLPLLFRPMYELLPMFSRFRVPSMIYALLPFYVALMAADGLHALLSADAGSPSPRGAGKPPTPARKPSAAGSGARRVAAAPRPPAWWSWRLAGLLLLLAWLVLADPLARAAAAGGAFARPDDALRHSAGQIAGLKIARMDVWKESITFALLWLAVAGVLLELRRRRVLAPGLAAALLGAAMLADLFVVDRKFYDPRPRSESDAALQADGVVRFLERAEPPFRVAPLVPGEFTSNRYAAFGLETVGGYQPAKLRTYNDLLESNAIYSPQVLSMLNVHYILNPESLADQGLEPLAEVPGPTGRAVHIHRNPFVLPRAWFVSQARTAPDARSLLARIAAPDFDPATTAWLLEGEAGLLPQRLSPGEILIEDDQGRPTRFKGHDPEHFILPVRVEGPEPGLLVMSEIYYEPGWEVRIDGEHVRDGKLRMLRANHVLRALLVPAGEHEIEIRAVSPGLERGRRLSYASGGILALILAASAVASLRGRRRAPAAATP</sequence>
<evidence type="ECO:0000256" key="2">
    <source>
        <dbReference type="SAM" id="Phobius"/>
    </source>
</evidence>
<feature type="transmembrane region" description="Helical" evidence="2">
    <location>
        <begin position="496"/>
        <end position="515"/>
    </location>
</feature>
<dbReference type="Proteomes" id="UP000748308">
    <property type="component" value="Unassembled WGS sequence"/>
</dbReference>
<proteinExistence type="predicted"/>
<dbReference type="PANTHER" id="PTHR38454">
    <property type="entry name" value="INTEGRAL MEMBRANE PROTEIN-RELATED"/>
    <property type="match status" value="1"/>
</dbReference>
<comment type="caution">
    <text evidence="3">The sequence shown here is derived from an EMBL/GenBank/DDBJ whole genome shotgun (WGS) entry which is preliminary data.</text>
</comment>
<feature type="transmembrane region" description="Helical" evidence="2">
    <location>
        <begin position="157"/>
        <end position="190"/>
    </location>
</feature>
<evidence type="ECO:0008006" key="5">
    <source>
        <dbReference type="Google" id="ProtNLM"/>
    </source>
</evidence>
<accession>A0A937XDF4</accession>